<evidence type="ECO:0000313" key="2">
    <source>
        <dbReference type="Proteomes" id="UP000728106"/>
    </source>
</evidence>
<dbReference type="EMBL" id="JAAOCP010000017">
    <property type="protein sequence ID" value="MBJ7639801.1"/>
    <property type="molecule type" value="Genomic_DNA"/>
</dbReference>
<evidence type="ECO:0008006" key="3">
    <source>
        <dbReference type="Google" id="ProtNLM"/>
    </source>
</evidence>
<dbReference type="Gene3D" id="3.90.190.10">
    <property type="entry name" value="Protein tyrosine phosphatase superfamily"/>
    <property type="match status" value="1"/>
</dbReference>
<gene>
    <name evidence="1" type="ORF">HAU20_10505</name>
</gene>
<dbReference type="InterPro" id="IPR029021">
    <property type="entry name" value="Prot-tyrosine_phosphatase-like"/>
</dbReference>
<dbReference type="SUPFAM" id="SSF52799">
    <property type="entry name" value="(Phosphotyrosine protein) phosphatases II"/>
    <property type="match status" value="1"/>
</dbReference>
<keyword evidence="2" id="KW-1185">Reference proteome</keyword>
<evidence type="ECO:0000313" key="1">
    <source>
        <dbReference type="EMBL" id="MBJ7639801.1"/>
    </source>
</evidence>
<sequence length="172" mass="19372">MGTVTNIPLFNFSYGEAVDYRDYDVLVLMKDHLDTPRSAYNREIKLAYRNFQDALILEFDDVNTPNPDAGVKAPTLQDVKKISDFLNAHIDNNILAVCTAGRSRSGFVSFLADIKRGELEDWRYDPSLGYFNKVRHATPNALEIRYAVELGTIDQAVLDAIPHESFGQNNAN</sequence>
<proteinExistence type="predicted"/>
<dbReference type="AlphaFoldDB" id="A0AA41CUL5"/>
<reference evidence="1 2" key="1">
    <citation type="journal article" date="2021" name="Int. J. Food Microbiol.">
        <title>Safety demonstration of a microbial species for use in the food chain: Weissella confusa.</title>
        <authorList>
            <person name="Bourdichon F."/>
            <person name="Patrone V."/>
            <person name="Fontana A."/>
            <person name="Milani G."/>
            <person name="Morelli L."/>
        </authorList>
    </citation>
    <scope>NUCLEOTIDE SEQUENCE [LARGE SCALE GENOMIC DNA]</scope>
    <source>
        <strain evidence="1 2">CCUG 43002</strain>
    </source>
</reference>
<dbReference type="RefSeq" id="WP_199468264.1">
    <property type="nucleotide sequence ID" value="NZ_JAAOCP010000017.1"/>
</dbReference>
<name>A0AA41CUL5_WEICO</name>
<dbReference type="Proteomes" id="UP000728106">
    <property type="component" value="Unassembled WGS sequence"/>
</dbReference>
<accession>A0AA41CUL5</accession>
<comment type="caution">
    <text evidence="1">The sequence shown here is derived from an EMBL/GenBank/DDBJ whole genome shotgun (WGS) entry which is preliminary data.</text>
</comment>
<organism evidence="1 2">
    <name type="scientific">Weissella confusa</name>
    <name type="common">Lactobacillus confusus</name>
    <dbReference type="NCBI Taxonomy" id="1583"/>
    <lineage>
        <taxon>Bacteria</taxon>
        <taxon>Bacillati</taxon>
        <taxon>Bacillota</taxon>
        <taxon>Bacilli</taxon>
        <taxon>Lactobacillales</taxon>
        <taxon>Lactobacillaceae</taxon>
        <taxon>Weissella</taxon>
    </lineage>
</organism>
<protein>
    <recommendedName>
        <fullName evidence="3">Tyrosine-protein phosphatase</fullName>
    </recommendedName>
</protein>